<dbReference type="AlphaFoldDB" id="A0A7R9QFJ3"/>
<feature type="non-terminal residue" evidence="3">
    <location>
        <position position="235"/>
    </location>
</feature>
<evidence type="ECO:0000313" key="4">
    <source>
        <dbReference type="Proteomes" id="UP000728032"/>
    </source>
</evidence>
<organism evidence="3">
    <name type="scientific">Oppiella nova</name>
    <dbReference type="NCBI Taxonomy" id="334625"/>
    <lineage>
        <taxon>Eukaryota</taxon>
        <taxon>Metazoa</taxon>
        <taxon>Ecdysozoa</taxon>
        <taxon>Arthropoda</taxon>
        <taxon>Chelicerata</taxon>
        <taxon>Arachnida</taxon>
        <taxon>Acari</taxon>
        <taxon>Acariformes</taxon>
        <taxon>Sarcoptiformes</taxon>
        <taxon>Oribatida</taxon>
        <taxon>Brachypylina</taxon>
        <taxon>Oppioidea</taxon>
        <taxon>Oppiidae</taxon>
        <taxon>Oppiella</taxon>
    </lineage>
</organism>
<proteinExistence type="predicted"/>
<dbReference type="GO" id="GO:0008299">
    <property type="term" value="P:isoprenoid biosynthetic process"/>
    <property type="evidence" value="ECO:0007669"/>
    <property type="project" value="InterPro"/>
</dbReference>
<dbReference type="SFLD" id="SFLDS00005">
    <property type="entry name" value="Isoprenoid_Synthase_Type_I"/>
    <property type="match status" value="1"/>
</dbReference>
<keyword evidence="1" id="KW-0479">Metal-binding</keyword>
<dbReference type="GO" id="GO:0004659">
    <property type="term" value="F:prenyltransferase activity"/>
    <property type="evidence" value="ECO:0007669"/>
    <property type="project" value="InterPro"/>
</dbReference>
<protein>
    <recommendedName>
        <fullName evidence="5">Geranylgeranyl pyrophosphate synthase</fullName>
    </recommendedName>
</protein>
<evidence type="ECO:0000256" key="1">
    <source>
        <dbReference type="ARBA" id="ARBA00022723"/>
    </source>
</evidence>
<dbReference type="PANTHER" id="PTHR12001">
    <property type="entry name" value="GERANYLGERANYL PYROPHOSPHATE SYNTHASE"/>
    <property type="match status" value="1"/>
</dbReference>
<dbReference type="GO" id="GO:0046872">
    <property type="term" value="F:metal ion binding"/>
    <property type="evidence" value="ECO:0007669"/>
    <property type="project" value="UniProtKB-KW"/>
</dbReference>
<dbReference type="SUPFAM" id="SSF48576">
    <property type="entry name" value="Terpenoid synthases"/>
    <property type="match status" value="1"/>
</dbReference>
<evidence type="ECO:0008006" key="5">
    <source>
        <dbReference type="Google" id="ProtNLM"/>
    </source>
</evidence>
<reference evidence="3" key="1">
    <citation type="submission" date="2020-11" db="EMBL/GenBank/DDBJ databases">
        <authorList>
            <person name="Tran Van P."/>
        </authorList>
    </citation>
    <scope>NUCLEOTIDE SEQUENCE</scope>
</reference>
<sequence length="235" mass="27021">IDDIEDNSNLRRGTPTAHLIFGVGSTINCANYCYFLALQKIIQHIPETNRLNAIELFTNKLLDLHRGQGMDIHWRDSFICPSEEEYMNMINKTGGLFSLAVQLMQIFSDNKQDFSPLVIALSHYFQINDDYENLKSNKYAMNKGFCEDLTEGKFSFPIIHAIESDPNDSTLLQILKQRTSDNEVKELALKKMESLGSFEYTMKRLKHLECVIRDEVRALGDNKYLLGLLDMINKV</sequence>
<dbReference type="InterPro" id="IPR000092">
    <property type="entry name" value="Polyprenyl_synt"/>
</dbReference>
<accession>A0A7R9QFJ3</accession>
<dbReference type="Pfam" id="PF00348">
    <property type="entry name" value="polyprenyl_synt"/>
    <property type="match status" value="1"/>
</dbReference>
<gene>
    <name evidence="3" type="ORF">ONB1V03_LOCUS4454</name>
</gene>
<dbReference type="OrthoDB" id="6921389at2759"/>
<dbReference type="PANTHER" id="PTHR12001:SF44">
    <property type="entry name" value="GERANYLGERANYL PYROPHOSPHATE SYNTHASE"/>
    <property type="match status" value="1"/>
</dbReference>
<dbReference type="Gene3D" id="1.10.600.10">
    <property type="entry name" value="Farnesyl Diphosphate Synthase"/>
    <property type="match status" value="1"/>
</dbReference>
<dbReference type="Proteomes" id="UP000728032">
    <property type="component" value="Unassembled WGS sequence"/>
</dbReference>
<dbReference type="GO" id="GO:0042811">
    <property type="term" value="P:pheromone biosynthetic process"/>
    <property type="evidence" value="ECO:0007669"/>
    <property type="project" value="UniProtKB-ARBA"/>
</dbReference>
<name>A0A7R9QFJ3_9ACAR</name>
<dbReference type="InterPro" id="IPR008949">
    <property type="entry name" value="Isoprenoid_synthase_dom_sf"/>
</dbReference>
<evidence type="ECO:0000256" key="2">
    <source>
        <dbReference type="ARBA" id="ARBA00022842"/>
    </source>
</evidence>
<keyword evidence="2" id="KW-0460">Magnesium</keyword>
<evidence type="ECO:0000313" key="3">
    <source>
        <dbReference type="EMBL" id="CAD7644041.1"/>
    </source>
</evidence>
<dbReference type="EMBL" id="CAJPVJ010001539">
    <property type="protein sequence ID" value="CAG2164907.1"/>
    <property type="molecule type" value="Genomic_DNA"/>
</dbReference>
<keyword evidence="4" id="KW-1185">Reference proteome</keyword>
<dbReference type="EMBL" id="OC916364">
    <property type="protein sequence ID" value="CAD7644041.1"/>
    <property type="molecule type" value="Genomic_DNA"/>
</dbReference>